<keyword evidence="3" id="KW-1185">Reference proteome</keyword>
<dbReference type="EMBL" id="GL876968">
    <property type="protein sequence ID" value="KLU84686.1"/>
    <property type="molecule type" value="Genomic_DNA"/>
</dbReference>
<dbReference type="InterPro" id="IPR036915">
    <property type="entry name" value="Cyclin-like_sf"/>
</dbReference>
<dbReference type="EMBL" id="ADBL01000884">
    <property type="status" value="NOT_ANNOTATED_CDS"/>
    <property type="molecule type" value="Genomic_DNA"/>
</dbReference>
<dbReference type="Gene3D" id="1.10.472.10">
    <property type="entry name" value="Cyclin-like"/>
    <property type="match status" value="1"/>
</dbReference>
<dbReference type="OrthoDB" id="244495at2759"/>
<dbReference type="AlphaFoldDB" id="A0A0C4DUT2"/>
<dbReference type="eggNOG" id="ENOG502RYK1">
    <property type="taxonomic scope" value="Eukaryota"/>
</dbReference>
<evidence type="ECO:0008006" key="4">
    <source>
        <dbReference type="Google" id="ProtNLM"/>
    </source>
</evidence>
<dbReference type="SUPFAM" id="SSF47954">
    <property type="entry name" value="Cyclin-like"/>
    <property type="match status" value="1"/>
</dbReference>
<sequence>MPGGVCAVLDYEVELMAEYVAEMATRLALGNAAVSAPFRKFVSQILTSTRLPSTTILLGMNYMAKRINMMSLGGQRPTISEGQVWRMLTTAFLLGSKFLDDNTFQNRSWSEVSGIGVQELNTLEHEWLAAINWNLYVNLDRSKDYSAWLKSWKEWQATKERQKAQASRERLMPSGLRIDTDVYARPTAGYSTWHQQQVAEYERLQSLNLKRSDLSPQSGASVQDGWYATRMGGWSANQAPCTMPLTPPDSGYGTPEYLNSATINSAANHNAQYNDWFSRGLSSGTYSRQAPYQQPAARNAYHHSSRHPVSAHAGYYGYSHNIWDPNATDCACANCVGSAQHKPATYFGMTHGYGQTVMG</sequence>
<dbReference type="OMA" id="QVWRMLT"/>
<dbReference type="Proteomes" id="UP000011715">
    <property type="component" value="Unassembled WGS sequence"/>
</dbReference>
<dbReference type="STRING" id="644358.A0A0C4DUT2"/>
<name>A0A0C4DUT2_MAGP6</name>
<evidence type="ECO:0000313" key="2">
    <source>
        <dbReference type="EnsemblFungi" id="MAPG_03725T0"/>
    </source>
</evidence>
<reference evidence="2" key="5">
    <citation type="submission" date="2015-06" db="UniProtKB">
        <authorList>
            <consortium name="EnsemblFungi"/>
        </authorList>
    </citation>
    <scope>IDENTIFICATION</scope>
    <source>
        <strain evidence="2">ATCC 64411</strain>
    </source>
</reference>
<reference evidence="1" key="2">
    <citation type="submission" date="2010-05" db="EMBL/GenBank/DDBJ databases">
        <title>The Genome Sequence of Magnaporthe poae strain ATCC 64411.</title>
        <authorList>
            <consortium name="The Broad Institute Genome Sequencing Platform"/>
            <consortium name="Broad Institute Genome Sequencing Center for Infectious Disease"/>
            <person name="Ma L.-J."/>
            <person name="Dead R."/>
            <person name="Young S."/>
            <person name="Zeng Q."/>
            <person name="Koehrsen M."/>
            <person name="Alvarado L."/>
            <person name="Berlin A."/>
            <person name="Chapman S.B."/>
            <person name="Chen Z."/>
            <person name="Freedman E."/>
            <person name="Gellesch M."/>
            <person name="Goldberg J."/>
            <person name="Griggs A."/>
            <person name="Gujja S."/>
            <person name="Heilman E.R."/>
            <person name="Heiman D."/>
            <person name="Hepburn T."/>
            <person name="Howarth C."/>
            <person name="Jen D."/>
            <person name="Larson L."/>
            <person name="Mehta T."/>
            <person name="Neiman D."/>
            <person name="Pearson M."/>
            <person name="Roberts A."/>
            <person name="Saif S."/>
            <person name="Shea T."/>
            <person name="Shenoy N."/>
            <person name="Sisk P."/>
            <person name="Stolte C."/>
            <person name="Sykes S."/>
            <person name="Walk T."/>
            <person name="White J."/>
            <person name="Yandava C."/>
            <person name="Haas B."/>
            <person name="Nusbaum C."/>
            <person name="Birren B."/>
        </authorList>
    </citation>
    <scope>NUCLEOTIDE SEQUENCE</scope>
    <source>
        <strain evidence="1">ATCC 64411</strain>
    </source>
</reference>
<dbReference type="VEuPathDB" id="FungiDB:MAPG_03725"/>
<dbReference type="GO" id="GO:0005634">
    <property type="term" value="C:nucleus"/>
    <property type="evidence" value="ECO:0007669"/>
    <property type="project" value="TreeGrafter"/>
</dbReference>
<reference evidence="2" key="4">
    <citation type="journal article" date="2015" name="G3 (Bethesda)">
        <title>Genome sequences of three phytopathogenic species of the Magnaporthaceae family of fungi.</title>
        <authorList>
            <person name="Okagaki L.H."/>
            <person name="Nunes C.C."/>
            <person name="Sailsbery J."/>
            <person name="Clay B."/>
            <person name="Brown D."/>
            <person name="John T."/>
            <person name="Oh Y."/>
            <person name="Young N."/>
            <person name="Fitzgerald M."/>
            <person name="Haas B.J."/>
            <person name="Zeng Q."/>
            <person name="Young S."/>
            <person name="Adiconis X."/>
            <person name="Fan L."/>
            <person name="Levin J.Z."/>
            <person name="Mitchell T.K."/>
            <person name="Okubara P.A."/>
            <person name="Farman M.L."/>
            <person name="Kohn L.M."/>
            <person name="Birren B."/>
            <person name="Ma L.-J."/>
            <person name="Dean R.A."/>
        </authorList>
    </citation>
    <scope>NUCLEOTIDE SEQUENCE</scope>
    <source>
        <strain evidence="2">ATCC 64411 / 73-15</strain>
    </source>
</reference>
<evidence type="ECO:0000313" key="1">
    <source>
        <dbReference type="EMBL" id="KLU84686.1"/>
    </source>
</evidence>
<gene>
    <name evidence="1" type="ORF">MAPG_03725</name>
</gene>
<dbReference type="GO" id="GO:0000307">
    <property type="term" value="C:cyclin-dependent protein kinase holoenzyme complex"/>
    <property type="evidence" value="ECO:0007669"/>
    <property type="project" value="TreeGrafter"/>
</dbReference>
<accession>A0A0C4DUT2</accession>
<organism evidence="2 3">
    <name type="scientific">Magnaporthiopsis poae (strain ATCC 64411 / 73-15)</name>
    <name type="common">Kentucky bluegrass fungus</name>
    <name type="synonym">Magnaporthe poae</name>
    <dbReference type="NCBI Taxonomy" id="644358"/>
    <lineage>
        <taxon>Eukaryota</taxon>
        <taxon>Fungi</taxon>
        <taxon>Dikarya</taxon>
        <taxon>Ascomycota</taxon>
        <taxon>Pezizomycotina</taxon>
        <taxon>Sordariomycetes</taxon>
        <taxon>Sordariomycetidae</taxon>
        <taxon>Magnaporthales</taxon>
        <taxon>Magnaporthaceae</taxon>
        <taxon>Magnaporthiopsis</taxon>
    </lineage>
</organism>
<reference evidence="1" key="3">
    <citation type="submission" date="2011-03" db="EMBL/GenBank/DDBJ databases">
        <title>Annotation of Magnaporthe poae ATCC 64411.</title>
        <authorList>
            <person name="Ma L.-J."/>
            <person name="Dead R."/>
            <person name="Young S.K."/>
            <person name="Zeng Q."/>
            <person name="Gargeya S."/>
            <person name="Fitzgerald M."/>
            <person name="Haas B."/>
            <person name="Abouelleil A."/>
            <person name="Alvarado L."/>
            <person name="Arachchi H.M."/>
            <person name="Berlin A."/>
            <person name="Brown A."/>
            <person name="Chapman S.B."/>
            <person name="Chen Z."/>
            <person name="Dunbar C."/>
            <person name="Freedman E."/>
            <person name="Gearin G."/>
            <person name="Gellesch M."/>
            <person name="Goldberg J."/>
            <person name="Griggs A."/>
            <person name="Gujja S."/>
            <person name="Heiman D."/>
            <person name="Howarth C."/>
            <person name="Larson L."/>
            <person name="Lui A."/>
            <person name="MacDonald P.J.P."/>
            <person name="Mehta T."/>
            <person name="Montmayeur A."/>
            <person name="Murphy C."/>
            <person name="Neiman D."/>
            <person name="Pearson M."/>
            <person name="Priest M."/>
            <person name="Roberts A."/>
            <person name="Saif S."/>
            <person name="Shea T."/>
            <person name="Shenoy N."/>
            <person name="Sisk P."/>
            <person name="Stolte C."/>
            <person name="Sykes S."/>
            <person name="Yandava C."/>
            <person name="Wortman J."/>
            <person name="Nusbaum C."/>
            <person name="Birren B."/>
        </authorList>
    </citation>
    <scope>NUCLEOTIDE SEQUENCE</scope>
    <source>
        <strain evidence="1">ATCC 64411</strain>
    </source>
</reference>
<evidence type="ECO:0000313" key="3">
    <source>
        <dbReference type="Proteomes" id="UP000011715"/>
    </source>
</evidence>
<reference evidence="3" key="1">
    <citation type="submission" date="2010-05" db="EMBL/GenBank/DDBJ databases">
        <title>The genome sequence of Magnaporthe poae strain ATCC 64411.</title>
        <authorList>
            <person name="Ma L.-J."/>
            <person name="Dead R."/>
            <person name="Young S."/>
            <person name="Zeng Q."/>
            <person name="Koehrsen M."/>
            <person name="Alvarado L."/>
            <person name="Berlin A."/>
            <person name="Chapman S.B."/>
            <person name="Chen Z."/>
            <person name="Freedman E."/>
            <person name="Gellesch M."/>
            <person name="Goldberg J."/>
            <person name="Griggs A."/>
            <person name="Gujja S."/>
            <person name="Heilman E.R."/>
            <person name="Heiman D."/>
            <person name="Hepburn T."/>
            <person name="Howarth C."/>
            <person name="Jen D."/>
            <person name="Larson L."/>
            <person name="Mehta T."/>
            <person name="Neiman D."/>
            <person name="Pearson M."/>
            <person name="Roberts A."/>
            <person name="Saif S."/>
            <person name="Shea T."/>
            <person name="Shenoy N."/>
            <person name="Sisk P."/>
            <person name="Stolte C."/>
            <person name="Sykes S."/>
            <person name="Walk T."/>
            <person name="White J."/>
            <person name="Yandava C."/>
            <person name="Haas B."/>
            <person name="Nusbaum C."/>
            <person name="Birren B."/>
        </authorList>
    </citation>
    <scope>NUCLEOTIDE SEQUENCE [LARGE SCALE GENOMIC DNA]</scope>
    <source>
        <strain evidence="3">ATCC 64411 / 73-15</strain>
    </source>
</reference>
<dbReference type="PANTHER" id="PTHR15615">
    <property type="match status" value="1"/>
</dbReference>
<dbReference type="Pfam" id="PF08613">
    <property type="entry name" value="Cyclin"/>
    <property type="match status" value="1"/>
</dbReference>
<protein>
    <recommendedName>
        <fullName evidence="4">Meiotically up-regulated 80 protein</fullName>
    </recommendedName>
</protein>
<dbReference type="CDD" id="cd20557">
    <property type="entry name" value="CYCLIN_ScPCL1-like"/>
    <property type="match status" value="1"/>
</dbReference>
<dbReference type="InterPro" id="IPR013922">
    <property type="entry name" value="Cyclin_PHO80-like"/>
</dbReference>
<dbReference type="GO" id="GO:0019901">
    <property type="term" value="F:protein kinase binding"/>
    <property type="evidence" value="ECO:0007669"/>
    <property type="project" value="InterPro"/>
</dbReference>
<proteinExistence type="predicted"/>
<dbReference type="EnsemblFungi" id="MAPG_03725T0">
    <property type="protein sequence ID" value="MAPG_03725T0"/>
    <property type="gene ID" value="MAPG_03725"/>
</dbReference>
<dbReference type="GO" id="GO:0016538">
    <property type="term" value="F:cyclin-dependent protein serine/threonine kinase regulator activity"/>
    <property type="evidence" value="ECO:0007669"/>
    <property type="project" value="TreeGrafter"/>
</dbReference>
<dbReference type="PANTHER" id="PTHR15615:SF27">
    <property type="entry name" value="PHO85 CYCLIN CLG1"/>
    <property type="match status" value="1"/>
</dbReference>